<accession>C5KE32</accession>
<dbReference type="InParanoid" id="C5KE32"/>
<dbReference type="RefSeq" id="XP_002785448.1">
    <property type="nucleotide sequence ID" value="XM_002785402.1"/>
</dbReference>
<feature type="compositionally biased region" description="Basic and acidic residues" evidence="1">
    <location>
        <begin position="187"/>
        <end position="204"/>
    </location>
</feature>
<organism evidence="3">
    <name type="scientific">Perkinsus marinus (strain ATCC 50983 / TXsc)</name>
    <dbReference type="NCBI Taxonomy" id="423536"/>
    <lineage>
        <taxon>Eukaryota</taxon>
        <taxon>Sar</taxon>
        <taxon>Alveolata</taxon>
        <taxon>Perkinsozoa</taxon>
        <taxon>Perkinsea</taxon>
        <taxon>Perkinsida</taxon>
        <taxon>Perkinsidae</taxon>
        <taxon>Perkinsus</taxon>
    </lineage>
</organism>
<feature type="compositionally biased region" description="Gly residues" evidence="1">
    <location>
        <begin position="115"/>
        <end position="136"/>
    </location>
</feature>
<evidence type="ECO:0000313" key="3">
    <source>
        <dbReference type="Proteomes" id="UP000007800"/>
    </source>
</evidence>
<proteinExistence type="predicted"/>
<keyword evidence="3" id="KW-1185">Reference proteome</keyword>
<evidence type="ECO:0000313" key="2">
    <source>
        <dbReference type="EMBL" id="EER17244.1"/>
    </source>
</evidence>
<feature type="compositionally biased region" description="Low complexity" evidence="1">
    <location>
        <begin position="223"/>
        <end position="241"/>
    </location>
</feature>
<dbReference type="EMBL" id="GG672192">
    <property type="protein sequence ID" value="EER17244.1"/>
    <property type="molecule type" value="Genomic_DNA"/>
</dbReference>
<reference evidence="2 3" key="1">
    <citation type="submission" date="2008-07" db="EMBL/GenBank/DDBJ databases">
        <authorList>
            <person name="El-Sayed N."/>
            <person name="Caler E."/>
            <person name="Inman J."/>
            <person name="Amedeo P."/>
            <person name="Hass B."/>
            <person name="Wortman J."/>
        </authorList>
    </citation>
    <scope>NUCLEOTIDE SEQUENCE [LARGE SCALE GENOMIC DNA]</scope>
    <source>
        <strain evidence="3">ATCC 50983 / TXsc</strain>
    </source>
</reference>
<evidence type="ECO:0000256" key="1">
    <source>
        <dbReference type="SAM" id="MobiDB-lite"/>
    </source>
</evidence>
<sequence length="255" mass="27310">MSISSLDLAKDTEFVENFTEVHLANVPDDGYAVRPNRERRIKLFAKLLHCKRADASGLFRFTKANDKKYDFPRPAPIRAGPPPFVGQYARDRLNICLFYLVFQNRRDADRNQGLQVGGRGNDGQGGQGNDGQGGQGNCDRDQGNVSHGQRHRGQGNNPQGDSLDRQLGTSGQHRVQDSDGLGGEQADGGRRSGQCHDDEEGKGNDDDDGPASKRGRLEDKKANTAGAGASGNQAAANGRAAEPPSLLAAAFAALN</sequence>
<dbReference type="Proteomes" id="UP000007800">
    <property type="component" value="Unassembled WGS sequence"/>
</dbReference>
<name>C5KE32_PERM5</name>
<dbReference type="AlphaFoldDB" id="C5KE32"/>
<dbReference type="GeneID" id="9053565"/>
<protein>
    <submittedName>
        <fullName evidence="2">Circumsporozoite protein, putative</fullName>
    </submittedName>
</protein>
<feature type="region of interest" description="Disordered" evidence="1">
    <location>
        <begin position="111"/>
        <end position="241"/>
    </location>
</feature>
<gene>
    <name evidence="2" type="ORF">Pmar_PMAR005765</name>
</gene>